<dbReference type="Proteomes" id="UP001419268">
    <property type="component" value="Unassembled WGS sequence"/>
</dbReference>
<proteinExistence type="predicted"/>
<comment type="caution">
    <text evidence="2">The sequence shown here is derived from an EMBL/GenBank/DDBJ whole genome shotgun (WGS) entry which is preliminary data.</text>
</comment>
<gene>
    <name evidence="2" type="ORF">Scep_013294</name>
</gene>
<keyword evidence="3" id="KW-1185">Reference proteome</keyword>
<feature type="domain" description="FBD" evidence="1">
    <location>
        <begin position="88"/>
        <end position="162"/>
    </location>
</feature>
<dbReference type="InterPro" id="IPR006566">
    <property type="entry name" value="FBD"/>
</dbReference>
<name>A0AAP0PAN0_9MAGN</name>
<evidence type="ECO:0000259" key="1">
    <source>
        <dbReference type="SMART" id="SM00579"/>
    </source>
</evidence>
<evidence type="ECO:0000313" key="2">
    <source>
        <dbReference type="EMBL" id="KAK9133766.1"/>
    </source>
</evidence>
<reference evidence="2 3" key="1">
    <citation type="submission" date="2024-01" db="EMBL/GenBank/DDBJ databases">
        <title>Genome assemblies of Stephania.</title>
        <authorList>
            <person name="Yang L."/>
        </authorList>
    </citation>
    <scope>NUCLEOTIDE SEQUENCE [LARGE SCALE GENOMIC DNA]</scope>
    <source>
        <strain evidence="2">JXDWG</strain>
        <tissue evidence="2">Leaf</tissue>
    </source>
</reference>
<sequence length="162" mass="18598">MTRDYSLGKLRFLDSACIFMGIEFRFDCKPLSALGLPVDNNREYYKRTMRLLEAVHSVRSLKLGAWLLKELLTSAIMEECSKLVSSNGCMFHHLKVFEINYVIGRVNESVLLHMVLNYAVVLKKMLITLKHYAQPNEEGQKIMRKTLLKVPRASSNVAILFS</sequence>
<dbReference type="SMART" id="SM00579">
    <property type="entry name" value="FBD"/>
    <property type="match status" value="1"/>
</dbReference>
<accession>A0AAP0PAN0</accession>
<organism evidence="2 3">
    <name type="scientific">Stephania cephalantha</name>
    <dbReference type="NCBI Taxonomy" id="152367"/>
    <lineage>
        <taxon>Eukaryota</taxon>
        <taxon>Viridiplantae</taxon>
        <taxon>Streptophyta</taxon>
        <taxon>Embryophyta</taxon>
        <taxon>Tracheophyta</taxon>
        <taxon>Spermatophyta</taxon>
        <taxon>Magnoliopsida</taxon>
        <taxon>Ranunculales</taxon>
        <taxon>Menispermaceae</taxon>
        <taxon>Menispermoideae</taxon>
        <taxon>Cissampelideae</taxon>
        <taxon>Stephania</taxon>
    </lineage>
</organism>
<dbReference type="EMBL" id="JBBNAG010000005">
    <property type="protein sequence ID" value="KAK9133766.1"/>
    <property type="molecule type" value="Genomic_DNA"/>
</dbReference>
<dbReference type="AlphaFoldDB" id="A0AAP0PAN0"/>
<evidence type="ECO:0000313" key="3">
    <source>
        <dbReference type="Proteomes" id="UP001419268"/>
    </source>
</evidence>
<protein>
    <recommendedName>
        <fullName evidence="1">FBD domain-containing protein</fullName>
    </recommendedName>
</protein>